<proteinExistence type="predicted"/>
<evidence type="ECO:0000256" key="1">
    <source>
        <dbReference type="SAM" id="Phobius"/>
    </source>
</evidence>
<dbReference type="EMBL" id="FWYC01000022">
    <property type="protein sequence ID" value="SMD24659.1"/>
    <property type="molecule type" value="Genomic_DNA"/>
</dbReference>
<organism evidence="2 3">
    <name type="scientific">Lentzea albidocapillata</name>
    <dbReference type="NCBI Taxonomy" id="40571"/>
    <lineage>
        <taxon>Bacteria</taxon>
        <taxon>Bacillati</taxon>
        <taxon>Actinomycetota</taxon>
        <taxon>Actinomycetes</taxon>
        <taxon>Pseudonocardiales</taxon>
        <taxon>Pseudonocardiaceae</taxon>
        <taxon>Lentzea</taxon>
    </lineage>
</organism>
<protein>
    <submittedName>
        <fullName evidence="2">Uncharacterized protein</fullName>
    </submittedName>
</protein>
<evidence type="ECO:0000313" key="2">
    <source>
        <dbReference type="EMBL" id="SMD24659.1"/>
    </source>
</evidence>
<dbReference type="AlphaFoldDB" id="A0A1W2FRR4"/>
<gene>
    <name evidence="2" type="ORF">SAMN05660733_07783</name>
</gene>
<keyword evidence="1" id="KW-0472">Membrane</keyword>
<feature type="transmembrane region" description="Helical" evidence="1">
    <location>
        <begin position="79"/>
        <end position="97"/>
    </location>
</feature>
<evidence type="ECO:0000313" key="3">
    <source>
        <dbReference type="Proteomes" id="UP000192840"/>
    </source>
</evidence>
<sequence length="112" mass="11749">MGRLSRPQVIVLLVGAAQVASGLSGFPDIGEPHRILLLCTGLLGLACAWNSRHARLYGAGLAIWYSAIAYAGIEEDALVLHLRVVLVGLLAAVVPTGRGRTGVTRPLKGKAR</sequence>
<dbReference type="RefSeq" id="WP_030480787.1">
    <property type="nucleotide sequence ID" value="NZ_FWYC01000022.1"/>
</dbReference>
<keyword evidence="3" id="KW-1185">Reference proteome</keyword>
<dbReference type="STRING" id="40571.SAMN05660733_07783"/>
<reference evidence="3" key="1">
    <citation type="submission" date="2017-04" db="EMBL/GenBank/DDBJ databases">
        <authorList>
            <person name="Varghese N."/>
            <person name="Submissions S."/>
        </authorList>
    </citation>
    <scope>NUCLEOTIDE SEQUENCE [LARGE SCALE GENOMIC DNA]</scope>
    <source>
        <strain evidence="3">DSM 44073</strain>
    </source>
</reference>
<accession>A0A1W2FRR4</accession>
<keyword evidence="1" id="KW-1133">Transmembrane helix</keyword>
<dbReference type="Proteomes" id="UP000192840">
    <property type="component" value="Unassembled WGS sequence"/>
</dbReference>
<keyword evidence="1" id="KW-0812">Transmembrane</keyword>
<name>A0A1W2FRR4_9PSEU</name>
<feature type="transmembrane region" description="Helical" evidence="1">
    <location>
        <begin position="56"/>
        <end position="73"/>
    </location>
</feature>